<dbReference type="InterPro" id="IPR005491">
    <property type="entry name" value="ENT_dom"/>
</dbReference>
<proteinExistence type="predicted"/>
<comment type="caution">
    <text evidence="4">The sequence shown here is derived from an EMBL/GenBank/DDBJ whole genome shotgun (WGS) entry which is preliminary data.</text>
</comment>
<comment type="subcellular location">
    <subcellularLocation>
        <location evidence="1">Nucleus</location>
    </subcellularLocation>
</comment>
<keyword evidence="5" id="KW-1185">Reference proteome</keyword>
<dbReference type="PROSITE" id="PS51138">
    <property type="entry name" value="ENT"/>
    <property type="match status" value="1"/>
</dbReference>
<accession>A0A8T0W2Y3</accession>
<organism evidence="4 5">
    <name type="scientific">Panicum virgatum</name>
    <name type="common">Blackwell switchgrass</name>
    <dbReference type="NCBI Taxonomy" id="38727"/>
    <lineage>
        <taxon>Eukaryota</taxon>
        <taxon>Viridiplantae</taxon>
        <taxon>Streptophyta</taxon>
        <taxon>Embryophyta</taxon>
        <taxon>Tracheophyta</taxon>
        <taxon>Spermatophyta</taxon>
        <taxon>Magnoliopsida</taxon>
        <taxon>Liliopsida</taxon>
        <taxon>Poales</taxon>
        <taxon>Poaceae</taxon>
        <taxon>PACMAD clade</taxon>
        <taxon>Panicoideae</taxon>
        <taxon>Panicodae</taxon>
        <taxon>Paniceae</taxon>
        <taxon>Panicinae</taxon>
        <taxon>Panicum</taxon>
        <taxon>Panicum sect. Hiantes</taxon>
    </lineage>
</organism>
<gene>
    <name evidence="4" type="ORF">PVAP13_2KG083600</name>
</gene>
<keyword evidence="2" id="KW-0539">Nucleus</keyword>
<dbReference type="GO" id="GO:0005634">
    <property type="term" value="C:nucleus"/>
    <property type="evidence" value="ECO:0007669"/>
    <property type="project" value="UniProtKB-SubCell"/>
</dbReference>
<dbReference type="SMART" id="SM01191">
    <property type="entry name" value="ENT"/>
    <property type="match status" value="1"/>
</dbReference>
<dbReference type="AlphaFoldDB" id="A0A8T0W2Y3"/>
<dbReference type="EMBL" id="CM029039">
    <property type="protein sequence ID" value="KAG2640316.1"/>
    <property type="molecule type" value="Genomic_DNA"/>
</dbReference>
<dbReference type="OrthoDB" id="663550at2759"/>
<reference evidence="4" key="1">
    <citation type="submission" date="2020-05" db="EMBL/GenBank/DDBJ databases">
        <title>WGS assembly of Panicum virgatum.</title>
        <authorList>
            <person name="Lovell J.T."/>
            <person name="Jenkins J."/>
            <person name="Shu S."/>
            <person name="Juenger T.E."/>
            <person name="Schmutz J."/>
        </authorList>
    </citation>
    <scope>NUCLEOTIDE SEQUENCE</scope>
    <source>
        <strain evidence="4">AP13</strain>
    </source>
</reference>
<dbReference type="GO" id="GO:0050832">
    <property type="term" value="P:defense response to fungus"/>
    <property type="evidence" value="ECO:0007669"/>
    <property type="project" value="InterPro"/>
</dbReference>
<dbReference type="EMBL" id="CM029039">
    <property type="protein sequence ID" value="KAG2640317.1"/>
    <property type="molecule type" value="Genomic_DNA"/>
</dbReference>
<dbReference type="Pfam" id="PF03735">
    <property type="entry name" value="ENT"/>
    <property type="match status" value="1"/>
</dbReference>
<dbReference type="InterPro" id="IPR036142">
    <property type="entry name" value="ENT_dom-like_sf"/>
</dbReference>
<feature type="domain" description="ENT" evidence="3">
    <location>
        <begin position="305"/>
        <end position="362"/>
    </location>
</feature>
<sequence>MMKLKSRRLSFYKDGHPDLVAQVKSAAKNMKEEDIEPHQPIQLRSRWLLGDVTEVLDQDSWRLGKITEVLRNDYFAIRVVGFIQPREFHISCLRIPHAYHSKQLTVEDRVSELSKPVRLAGHSSHHSKFVMEQDIQAYEEDGNNTRRKATNVCASTSARVVKRKLEETRMPPNDSVTRTGKKQKVAAYEVRQLTKNVLPLNMSDRNDIDGNSFYRPLSGRCYDLAKNNNAKRKPDCKVLPSSGIPLHIREANECSVASCSVNYLEYCTNDEEQSVRISSCFPDDAMSACPSISAQENNNVCSYSLHMNVHELELHAYQSTVKAFHAAGPLTWEQESLLTNLRLSLNISNEEHLLQLKHLLSL</sequence>
<dbReference type="Gene3D" id="1.10.1240.40">
    <property type="entry name" value="ENT domain"/>
    <property type="match status" value="1"/>
</dbReference>
<dbReference type="Proteomes" id="UP000823388">
    <property type="component" value="Chromosome 2K"/>
</dbReference>
<evidence type="ECO:0000313" key="4">
    <source>
        <dbReference type="EMBL" id="KAG2640316.1"/>
    </source>
</evidence>
<evidence type="ECO:0000313" key="5">
    <source>
        <dbReference type="Proteomes" id="UP000823388"/>
    </source>
</evidence>
<dbReference type="PANTHER" id="PTHR33432:SF30">
    <property type="entry name" value="OS07G0179500 PROTEIN"/>
    <property type="match status" value="1"/>
</dbReference>
<protein>
    <recommendedName>
        <fullName evidence="3">ENT domain-containing protein</fullName>
    </recommendedName>
</protein>
<evidence type="ECO:0000259" key="3">
    <source>
        <dbReference type="PROSITE" id="PS51138"/>
    </source>
</evidence>
<evidence type="ECO:0000256" key="2">
    <source>
        <dbReference type="ARBA" id="ARBA00023242"/>
    </source>
</evidence>
<evidence type="ECO:0000256" key="1">
    <source>
        <dbReference type="ARBA" id="ARBA00004123"/>
    </source>
</evidence>
<name>A0A8T0W2Y3_PANVG</name>
<dbReference type="SUPFAM" id="SSF158639">
    <property type="entry name" value="ENT-like"/>
    <property type="match status" value="1"/>
</dbReference>
<dbReference type="PANTHER" id="PTHR33432">
    <property type="entry name" value="PROTEIN EMSY-LIKE 4"/>
    <property type="match status" value="1"/>
</dbReference>
<dbReference type="InterPro" id="IPR033485">
    <property type="entry name" value="EMSY-LIKE_plant"/>
</dbReference>